<gene>
    <name evidence="2" type="primary">glgX_2</name>
    <name evidence="2" type="ORF">NCTC9073_00559</name>
</gene>
<dbReference type="EMBL" id="UASD01000004">
    <property type="protein sequence ID" value="SPX09312.1"/>
    <property type="molecule type" value="Genomic_DNA"/>
</dbReference>
<dbReference type="PANTHER" id="PTHR43002">
    <property type="entry name" value="GLYCOGEN DEBRANCHING ENZYME"/>
    <property type="match status" value="1"/>
</dbReference>
<dbReference type="SUPFAM" id="SSF51445">
    <property type="entry name" value="(Trans)glycosidases"/>
    <property type="match status" value="1"/>
</dbReference>
<dbReference type="GO" id="GO:0016798">
    <property type="term" value="F:hydrolase activity, acting on glycosyl bonds"/>
    <property type="evidence" value="ECO:0007669"/>
    <property type="project" value="UniProtKB-KW"/>
</dbReference>
<dbReference type="InterPro" id="IPR017853">
    <property type="entry name" value="GH"/>
</dbReference>
<evidence type="ECO:0000313" key="3">
    <source>
        <dbReference type="Proteomes" id="UP000250780"/>
    </source>
</evidence>
<proteinExistence type="predicted"/>
<keyword evidence="2" id="KW-0378">Hydrolase</keyword>
<dbReference type="AlphaFoldDB" id="A0A2X1MW51"/>
<dbReference type="Proteomes" id="UP000250780">
    <property type="component" value="Unassembled WGS sequence"/>
</dbReference>
<keyword evidence="1 2" id="KW-0326">Glycosidase</keyword>
<dbReference type="EC" id="3.2.1.-" evidence="2"/>
<sequence length="172" mass="19166">MVDYASACLRYWVETCHVDGFRFDLAAVMGRTPEFRQDAPLFTAIQNCPVLSQVKLIAEPWDIAPGGYQVEISRRCLPSGTIIPRCCPSFWLHYDLPLGAFAGRFAASSDVFKRNGRLPSAAINLVTAHDGFTLRDCVCSTINTMKQTEKKIATGPTTITVTIMVKRVRRYS</sequence>
<reference evidence="2 3" key="1">
    <citation type="submission" date="2018-06" db="EMBL/GenBank/DDBJ databases">
        <authorList>
            <consortium name="Pathogen Informatics"/>
            <person name="Doyle S."/>
        </authorList>
    </citation>
    <scope>NUCLEOTIDE SEQUENCE [LARGE SCALE GENOMIC DNA]</scope>
    <source>
        <strain evidence="2 3">NCTC9073</strain>
    </source>
</reference>
<dbReference type="Gene3D" id="3.20.20.80">
    <property type="entry name" value="Glycosidases"/>
    <property type="match status" value="1"/>
</dbReference>
<organism evidence="2 3">
    <name type="scientific">Escherichia coli</name>
    <dbReference type="NCBI Taxonomy" id="562"/>
    <lineage>
        <taxon>Bacteria</taxon>
        <taxon>Pseudomonadati</taxon>
        <taxon>Pseudomonadota</taxon>
        <taxon>Gammaproteobacteria</taxon>
        <taxon>Enterobacterales</taxon>
        <taxon>Enterobacteriaceae</taxon>
        <taxon>Escherichia</taxon>
    </lineage>
</organism>
<protein>
    <submittedName>
        <fullName evidence="2">Glycogen debranching protein</fullName>
        <ecNumber evidence="2">3.2.1.-</ecNumber>
    </submittedName>
</protein>
<evidence type="ECO:0000256" key="1">
    <source>
        <dbReference type="ARBA" id="ARBA00023295"/>
    </source>
</evidence>
<name>A0A2X1MW51_ECOLX</name>
<evidence type="ECO:0000313" key="2">
    <source>
        <dbReference type="EMBL" id="SPX09312.1"/>
    </source>
</evidence>
<accession>A0A2X1MW51</accession>